<protein>
    <recommendedName>
        <fullName evidence="4">DUF4367 domain-containing protein</fullName>
    </recommendedName>
</protein>
<keyword evidence="3" id="KW-1185">Reference proteome</keyword>
<dbReference type="EMBL" id="CP146016">
    <property type="protein sequence ID" value="WWQ59536.1"/>
    <property type="molecule type" value="Genomic_DNA"/>
</dbReference>
<dbReference type="GeneID" id="89336809"/>
<dbReference type="RefSeq" id="WP_338598771.1">
    <property type="nucleotide sequence ID" value="NZ_CP146016.1"/>
</dbReference>
<keyword evidence="1" id="KW-0812">Transmembrane</keyword>
<accession>A0AAX4KXC6</accession>
<evidence type="ECO:0008006" key="4">
    <source>
        <dbReference type="Google" id="ProtNLM"/>
    </source>
</evidence>
<keyword evidence="1" id="KW-1133">Transmembrane helix</keyword>
<reference evidence="2 3" key="1">
    <citation type="submission" date="2024-02" db="EMBL/GenBank/DDBJ databases">
        <title>STSV induces naive adaptation in Sulfolobus.</title>
        <authorList>
            <person name="Xiang X."/>
            <person name="Song M."/>
        </authorList>
    </citation>
    <scope>NUCLEOTIDE SEQUENCE [LARGE SCALE GENOMIC DNA]</scope>
    <source>
        <strain evidence="2 3">RT2</strain>
    </source>
</reference>
<evidence type="ECO:0000313" key="3">
    <source>
        <dbReference type="Proteomes" id="UP001432202"/>
    </source>
</evidence>
<dbReference type="Proteomes" id="UP001432202">
    <property type="component" value="Chromosome"/>
</dbReference>
<organism evidence="2 3">
    <name type="scientific">Sulfolobus tengchongensis</name>
    <dbReference type="NCBI Taxonomy" id="207809"/>
    <lineage>
        <taxon>Archaea</taxon>
        <taxon>Thermoproteota</taxon>
        <taxon>Thermoprotei</taxon>
        <taxon>Sulfolobales</taxon>
        <taxon>Sulfolobaceae</taxon>
        <taxon>Sulfolobus</taxon>
    </lineage>
</organism>
<evidence type="ECO:0000313" key="2">
    <source>
        <dbReference type="EMBL" id="WWQ59536.1"/>
    </source>
</evidence>
<keyword evidence="1" id="KW-0472">Membrane</keyword>
<name>A0AAX4KXC6_9CREN</name>
<evidence type="ECO:0000256" key="1">
    <source>
        <dbReference type="SAM" id="Phobius"/>
    </source>
</evidence>
<feature type="transmembrane region" description="Helical" evidence="1">
    <location>
        <begin position="6"/>
        <end position="28"/>
    </location>
</feature>
<dbReference type="AlphaFoldDB" id="A0AAX4KXC6"/>
<sequence>MKEEKVILPLVIIAVIVLVGLTSGVLTVKNPFISTSSVNAQLGGKWNIQNYYTGNNSITEILSDSQGDVLVVTQYSFSSASQAQSFFYSNQLSSPEQYGNYMISYYAHGLSESVYILSGSKVYYVSYVATTSLSLPSISQLVNLIK</sequence>
<proteinExistence type="predicted"/>
<gene>
    <name evidence="2" type="ORF">V6M85_08530</name>
</gene>